<protein>
    <submittedName>
        <fullName evidence="2">Uncharacterized protein</fullName>
    </submittedName>
</protein>
<dbReference type="EMBL" id="HACG01015602">
    <property type="protein sequence ID" value="CEK62467.1"/>
    <property type="molecule type" value="Transcribed_RNA"/>
</dbReference>
<feature type="non-terminal residue" evidence="2">
    <location>
        <position position="1"/>
    </location>
</feature>
<evidence type="ECO:0000256" key="1">
    <source>
        <dbReference type="SAM" id="Phobius"/>
    </source>
</evidence>
<sequence length="115" mass="13491">DSLSGFPPAQYLLLLTRMCADYLVDRMTLVIVSFLLGMLFLLAAELFIFWRYFSKAAILPPPKFEDTPTQLPEVLKSRLEHSSLKQKEDCIWLNFLLQFLFSELRDSLQLRRFLT</sequence>
<organism evidence="2">
    <name type="scientific">Arion vulgaris</name>
    <dbReference type="NCBI Taxonomy" id="1028688"/>
    <lineage>
        <taxon>Eukaryota</taxon>
        <taxon>Metazoa</taxon>
        <taxon>Spiralia</taxon>
        <taxon>Lophotrochozoa</taxon>
        <taxon>Mollusca</taxon>
        <taxon>Gastropoda</taxon>
        <taxon>Heterobranchia</taxon>
        <taxon>Euthyneura</taxon>
        <taxon>Panpulmonata</taxon>
        <taxon>Eupulmonata</taxon>
        <taxon>Stylommatophora</taxon>
        <taxon>Helicina</taxon>
        <taxon>Arionoidea</taxon>
        <taxon>Arionidae</taxon>
        <taxon>Arion</taxon>
    </lineage>
</organism>
<keyword evidence="1" id="KW-1133">Transmembrane helix</keyword>
<accession>A0A0B6Z261</accession>
<dbReference type="PANTHER" id="PTHR21519">
    <property type="entry name" value="PDZ DOMAIN-CONTAINING PROTEIN 8"/>
    <property type="match status" value="1"/>
</dbReference>
<evidence type="ECO:0000313" key="2">
    <source>
        <dbReference type="EMBL" id="CEK62467.1"/>
    </source>
</evidence>
<name>A0A0B6Z261_9EUPU</name>
<dbReference type="InterPro" id="IPR039275">
    <property type="entry name" value="PDZD8"/>
</dbReference>
<keyword evidence="1" id="KW-0472">Membrane</keyword>
<feature type="non-terminal residue" evidence="2">
    <location>
        <position position="115"/>
    </location>
</feature>
<reference evidence="2" key="1">
    <citation type="submission" date="2014-12" db="EMBL/GenBank/DDBJ databases">
        <title>Insight into the proteome of Arion vulgaris.</title>
        <authorList>
            <person name="Aradska J."/>
            <person name="Bulat T."/>
            <person name="Smidak R."/>
            <person name="Sarate P."/>
            <person name="Gangsoo J."/>
            <person name="Sialana F."/>
            <person name="Bilban M."/>
            <person name="Lubec G."/>
        </authorList>
    </citation>
    <scope>NUCLEOTIDE SEQUENCE</scope>
    <source>
        <tissue evidence="2">Skin</tissue>
    </source>
</reference>
<gene>
    <name evidence="2" type="primary">ORF45242</name>
</gene>
<feature type="transmembrane region" description="Helical" evidence="1">
    <location>
        <begin position="27"/>
        <end position="50"/>
    </location>
</feature>
<keyword evidence="1" id="KW-0812">Transmembrane</keyword>
<dbReference type="GO" id="GO:0051560">
    <property type="term" value="P:mitochondrial calcium ion homeostasis"/>
    <property type="evidence" value="ECO:0007669"/>
    <property type="project" value="InterPro"/>
</dbReference>
<dbReference type="AlphaFoldDB" id="A0A0B6Z261"/>
<proteinExistence type="predicted"/>
<dbReference type="GO" id="GO:1990456">
    <property type="term" value="P:mitochondrion-endoplasmic reticulum membrane tethering"/>
    <property type="evidence" value="ECO:0007669"/>
    <property type="project" value="InterPro"/>
</dbReference>
<dbReference type="GO" id="GO:0005739">
    <property type="term" value="C:mitochondrion"/>
    <property type="evidence" value="ECO:0007669"/>
    <property type="project" value="GOC"/>
</dbReference>
<dbReference type="GO" id="GO:0044233">
    <property type="term" value="C:mitochondria-associated endoplasmic reticulum membrane contact site"/>
    <property type="evidence" value="ECO:0007669"/>
    <property type="project" value="InterPro"/>
</dbReference>
<dbReference type="PANTHER" id="PTHR21519:SF1">
    <property type="entry name" value="PDZ DOMAIN-CONTAINING PROTEIN 8"/>
    <property type="match status" value="1"/>
</dbReference>